<dbReference type="Pfam" id="PF22936">
    <property type="entry name" value="Pol_BBD"/>
    <property type="match status" value="1"/>
</dbReference>
<dbReference type="Gene3D" id="1.20.120.1190">
    <property type="match status" value="1"/>
</dbReference>
<dbReference type="InterPro" id="IPR036875">
    <property type="entry name" value="Znf_CCHC_sf"/>
</dbReference>
<dbReference type="SMART" id="SM00343">
    <property type="entry name" value="ZnF_C2HC"/>
    <property type="match status" value="1"/>
</dbReference>
<keyword evidence="1" id="KW-0863">Zinc-finger</keyword>
<evidence type="ECO:0000259" key="3">
    <source>
        <dbReference type="PROSITE" id="PS50158"/>
    </source>
</evidence>
<dbReference type="Gene3D" id="4.10.60.10">
    <property type="entry name" value="Zinc finger, CCHC-type"/>
    <property type="match status" value="1"/>
</dbReference>
<dbReference type="InterPro" id="IPR041623">
    <property type="entry name" value="NOG1_N"/>
</dbReference>
<dbReference type="PROSITE" id="PS50158">
    <property type="entry name" value="ZF_CCHC"/>
    <property type="match status" value="1"/>
</dbReference>
<reference evidence="4 5" key="1">
    <citation type="submission" date="2024-04" db="EMBL/GenBank/DDBJ databases">
        <authorList>
            <person name="Fracassetti M."/>
        </authorList>
    </citation>
    <scope>NUCLEOTIDE SEQUENCE [LARGE SCALE GENOMIC DNA]</scope>
</reference>
<proteinExistence type="predicted"/>
<feature type="region of interest" description="Disordered" evidence="2">
    <location>
        <begin position="38"/>
        <end position="59"/>
    </location>
</feature>
<keyword evidence="1" id="KW-0479">Metal-binding</keyword>
<dbReference type="Proteomes" id="UP001497516">
    <property type="component" value="Chromosome 1"/>
</dbReference>
<dbReference type="Pfam" id="PF14223">
    <property type="entry name" value="Retrotran_gag_2"/>
    <property type="match status" value="1"/>
</dbReference>
<feature type="compositionally biased region" description="Low complexity" evidence="2">
    <location>
        <begin position="48"/>
        <end position="59"/>
    </location>
</feature>
<feature type="compositionally biased region" description="Polar residues" evidence="2">
    <location>
        <begin position="38"/>
        <end position="47"/>
    </location>
</feature>
<gene>
    <name evidence="4" type="ORF">LTRI10_LOCUS3366</name>
</gene>
<keyword evidence="5" id="KW-1185">Reference proteome</keyword>
<evidence type="ECO:0000313" key="4">
    <source>
        <dbReference type="EMBL" id="CAL1355613.1"/>
    </source>
</evidence>
<evidence type="ECO:0000313" key="5">
    <source>
        <dbReference type="Proteomes" id="UP001497516"/>
    </source>
</evidence>
<name>A0AAV2CIH2_9ROSI</name>
<keyword evidence="1" id="KW-0862">Zinc</keyword>
<protein>
    <recommendedName>
        <fullName evidence="3">CCHC-type domain-containing protein</fullName>
    </recommendedName>
</protein>
<dbReference type="Pfam" id="PF00098">
    <property type="entry name" value="zf-CCHC"/>
    <property type="match status" value="1"/>
</dbReference>
<dbReference type="EMBL" id="OZ034813">
    <property type="protein sequence ID" value="CAL1355613.1"/>
    <property type="molecule type" value="Genomic_DNA"/>
</dbReference>
<sequence>MTGKALPMVVEPNVFKKIAAVPNEKDLLDNFFSEQQRRNLPSSTRNRSLLPSSSASPTSESINNARLLIADISEEHLKFVTEYCRVGAPTPLRTCRSLCVSAVRRMCTVVRRLGPSLAYLEETRRHMAGLPSIDPDAPTMVLIGSPNDGKRSFMRQMARSMGGRSECEYRCVDHIEYWHAFCVARVARQQAAQFCNVKSVFADKPFVVGTGNDGRKMGVPMSSCSEPILFGSVIGFGFDLFLVCLGKGEIHVWAWRIKESSAFGKQIKESYASGKVLVSRSPSIEGIWRIKIIAEIKMQALLKQQGLWAPLSEKSKKKSIDEEEWITLEEKAHSTILLCLADDIITEVDAENTAAGLWLKLESLYMTKSLTNKLHMKQRLFSLRMEEGTSLRNHLDQLNTILLDLRNIDVKIDDGDAALILLVSLPQSYENFVDSFIAGKDSLSLEDVRSALHTREVRHKASGSGSENQASGLAATSSRRQQSGNWKANTNSISAGLKDDICHYCKEKGHWKFDCPKLKKYQEKKESSAAVAEETNSDSEDGLALAVNEQIHHQDVWYLDTAADYHMCPSRECFSTYEHIDGGHVSMANGAICKIVGRGSIRMRTHDGSVRTLNNVRHIPEMTKNLISLSLLDSKGFSFKGEGGVLSVYKGSKVILKGVKRCALYNLQGSVLTGASGGRGDSGTADLENDEPAEVTTVWNMPTGQFQLGARKDNVHGCHIDSDIMLRLLELERGEGEIIRQAEAEEEEGDMRRSVGSLVLRL</sequence>
<feature type="compositionally biased region" description="Polar residues" evidence="2">
    <location>
        <begin position="463"/>
        <end position="489"/>
    </location>
</feature>
<dbReference type="GO" id="GO:0003676">
    <property type="term" value="F:nucleic acid binding"/>
    <property type="evidence" value="ECO:0007669"/>
    <property type="project" value="InterPro"/>
</dbReference>
<dbReference type="SUPFAM" id="SSF57756">
    <property type="entry name" value="Retrovirus zinc finger-like domains"/>
    <property type="match status" value="1"/>
</dbReference>
<feature type="domain" description="CCHC-type" evidence="3">
    <location>
        <begin position="502"/>
        <end position="517"/>
    </location>
</feature>
<feature type="region of interest" description="Disordered" evidence="2">
    <location>
        <begin position="456"/>
        <end position="489"/>
    </location>
</feature>
<dbReference type="Pfam" id="PF17835">
    <property type="entry name" value="NOG1_N"/>
    <property type="match status" value="1"/>
</dbReference>
<organism evidence="4 5">
    <name type="scientific">Linum trigynum</name>
    <dbReference type="NCBI Taxonomy" id="586398"/>
    <lineage>
        <taxon>Eukaryota</taxon>
        <taxon>Viridiplantae</taxon>
        <taxon>Streptophyta</taxon>
        <taxon>Embryophyta</taxon>
        <taxon>Tracheophyta</taxon>
        <taxon>Spermatophyta</taxon>
        <taxon>Magnoliopsida</taxon>
        <taxon>eudicotyledons</taxon>
        <taxon>Gunneridae</taxon>
        <taxon>Pentapetalae</taxon>
        <taxon>rosids</taxon>
        <taxon>fabids</taxon>
        <taxon>Malpighiales</taxon>
        <taxon>Linaceae</taxon>
        <taxon>Linum</taxon>
    </lineage>
</organism>
<dbReference type="GO" id="GO:0008270">
    <property type="term" value="F:zinc ion binding"/>
    <property type="evidence" value="ECO:0007669"/>
    <property type="project" value="UniProtKB-KW"/>
</dbReference>
<dbReference type="InterPro" id="IPR001878">
    <property type="entry name" value="Znf_CCHC"/>
</dbReference>
<dbReference type="InterPro" id="IPR054722">
    <property type="entry name" value="PolX-like_BBD"/>
</dbReference>
<evidence type="ECO:0000256" key="1">
    <source>
        <dbReference type="PROSITE-ProRule" id="PRU00047"/>
    </source>
</evidence>
<dbReference type="PANTHER" id="PTHR47592">
    <property type="entry name" value="PBF68 PROTEIN"/>
    <property type="match status" value="1"/>
</dbReference>
<dbReference type="AlphaFoldDB" id="A0AAV2CIH2"/>
<evidence type="ECO:0000256" key="2">
    <source>
        <dbReference type="SAM" id="MobiDB-lite"/>
    </source>
</evidence>
<accession>A0AAV2CIH2</accession>